<dbReference type="SUPFAM" id="SSF53756">
    <property type="entry name" value="UDP-Glycosyltransferase/glycogen phosphorylase"/>
    <property type="match status" value="1"/>
</dbReference>
<evidence type="ECO:0000313" key="3">
    <source>
        <dbReference type="Proteomes" id="UP001227964"/>
    </source>
</evidence>
<protein>
    <submittedName>
        <fullName evidence="2">Glycosyltransferase family 4 protein</fullName>
        <ecNumber evidence="2">2.4.-.-</ecNumber>
    </submittedName>
</protein>
<gene>
    <name evidence="2" type="ORF">QPM17_01050</name>
</gene>
<accession>A0ABT7I6G4</accession>
<dbReference type="EMBL" id="JASSVS010000001">
    <property type="protein sequence ID" value="MDL0429699.1"/>
    <property type="molecule type" value="Genomic_DNA"/>
</dbReference>
<dbReference type="RefSeq" id="WP_285388009.1">
    <property type="nucleotide sequence ID" value="NZ_JASSVS010000001.1"/>
</dbReference>
<dbReference type="Gene3D" id="3.40.50.2000">
    <property type="entry name" value="Glycogen Phosphorylase B"/>
    <property type="match status" value="1"/>
</dbReference>
<keyword evidence="3" id="KW-1185">Reference proteome</keyword>
<keyword evidence="1 2" id="KW-0808">Transferase</keyword>
<dbReference type="Pfam" id="PF13692">
    <property type="entry name" value="Glyco_trans_1_4"/>
    <property type="match status" value="1"/>
</dbReference>
<dbReference type="PANTHER" id="PTHR46401:SF2">
    <property type="entry name" value="GLYCOSYLTRANSFERASE WBBK-RELATED"/>
    <property type="match status" value="1"/>
</dbReference>
<evidence type="ECO:0000313" key="2">
    <source>
        <dbReference type="EMBL" id="MDL0429699.1"/>
    </source>
</evidence>
<dbReference type="EC" id="2.4.-.-" evidence="2"/>
<comment type="caution">
    <text evidence="2">The sequence shown here is derived from an EMBL/GenBank/DDBJ whole genome shotgun (WGS) entry which is preliminary data.</text>
</comment>
<name>A0ABT7I6G4_9GAMM</name>
<dbReference type="Proteomes" id="UP001227964">
    <property type="component" value="Unassembled WGS sequence"/>
</dbReference>
<sequence length="381" mass="42877">MEDPAYRQGFFVSLERRISVLVEIVYTLSGRGLVKDADLLKDVIGSLGHDVSINALPRQHPLLTHLSGKWGRATKRIPSPRLLQMINSLQRKICRLFHSNALNADLVIHLENIHPRYINPLCPNWLIPNQEWFRPERIHYLEDIQSVLCKTHAAKECFKSLHPDVRFLGFSAPIATHLSDWQPPDRNPDRILHVAGSSPFKGTDVVLEAWKKNPEWPCLTLVANIPQIGVRLPPNVVLKSNLSEPELQALWQEAAIVVNPSEVEGYGQVLAEAMCYGAVVITTDSPPMNELVSNDRGYLVPYTETACFRLGMRYKVSAENLEQVVNRALNDSGELRAQKARNALDWTRDNHEAFIRRLEHYLNSAIPNAGSADQSSGQSQA</sequence>
<dbReference type="PANTHER" id="PTHR46401">
    <property type="entry name" value="GLYCOSYLTRANSFERASE WBBK-RELATED"/>
    <property type="match status" value="1"/>
</dbReference>
<keyword evidence="2" id="KW-0328">Glycosyltransferase</keyword>
<organism evidence="2 3">
    <name type="scientific">Marinobacter azerbaijanicus</name>
    <dbReference type="NCBI Taxonomy" id="3050455"/>
    <lineage>
        <taxon>Bacteria</taxon>
        <taxon>Pseudomonadati</taxon>
        <taxon>Pseudomonadota</taxon>
        <taxon>Gammaproteobacteria</taxon>
        <taxon>Pseudomonadales</taxon>
        <taxon>Marinobacteraceae</taxon>
        <taxon>Marinobacter</taxon>
    </lineage>
</organism>
<dbReference type="CDD" id="cd03801">
    <property type="entry name" value="GT4_PimA-like"/>
    <property type="match status" value="1"/>
</dbReference>
<proteinExistence type="predicted"/>
<reference evidence="2 3" key="1">
    <citation type="submission" date="2023-06" db="EMBL/GenBank/DDBJ databases">
        <title>Marinobacter azerbaijanicus a moderately halophilic, isolated from Urmia Lake in Azerbaijan region of Iran.</title>
        <authorList>
            <person name="Sanchez-Porro C."/>
            <person name="Aghdam E.M."/>
            <person name="Saheb S.M."/>
            <person name="Tarhriz V."/>
            <person name="Kazemi E."/>
            <person name="Ammozegar M.A."/>
            <person name="Ventosa A."/>
            <person name="Hejazi M.S."/>
        </authorList>
    </citation>
    <scope>NUCLEOTIDE SEQUENCE [LARGE SCALE GENOMIC DNA]</scope>
    <source>
        <strain evidence="2 3">TBZ242</strain>
    </source>
</reference>
<dbReference type="GO" id="GO:0016757">
    <property type="term" value="F:glycosyltransferase activity"/>
    <property type="evidence" value="ECO:0007669"/>
    <property type="project" value="UniProtKB-KW"/>
</dbReference>
<evidence type="ECO:0000256" key="1">
    <source>
        <dbReference type="ARBA" id="ARBA00022679"/>
    </source>
</evidence>